<dbReference type="PANTHER" id="PTHR16128:SF5">
    <property type="entry name" value="FAD_NAD(P)-BINDING OXIDOREDUCTASE FAMILY PROTEIN"/>
    <property type="match status" value="1"/>
</dbReference>
<sequence length="333" mass="35731">MLDTLVVGAGLGGLACARDLQAAGERVRVLDKSRGVSGRASTRRLPLQGGPEARLDHGARFFTVRHERTRDLAARGVQAGWLGEWARGFARWDGGTLQEAHPDGHPRYVPLDGMSALGRHLAGGLDVQTAVTVTRLERQDGAWQVSDATGPLARARRVVLNLPVPQLGPLLAGVGQDAPGPVEYAPAWAVGAVLKADLRADWPALELRGHPALEWIAREHTKRRPGHPPALMLHASADWSAANLERPPEDIVPELLDAASGVLGETLDVLEAFAHRWRYATLRRRVPAPGHWDAELGLGICGDGFTPDDHGPRVEAALLSGWWVAAQATGRAP</sequence>
<dbReference type="Proteomes" id="UP000236379">
    <property type="component" value="Unassembled WGS sequence"/>
</dbReference>
<reference evidence="2 3" key="1">
    <citation type="submission" date="2018-01" db="EMBL/GenBank/DDBJ databases">
        <title>Deinococcus koreensis sp. nov., a radiation-resistant bacterium isolated from river water.</title>
        <authorList>
            <person name="Choi A."/>
        </authorList>
    </citation>
    <scope>NUCLEOTIDE SEQUENCE [LARGE SCALE GENOMIC DNA]</scope>
    <source>
        <strain evidence="2 3">SJW1-2</strain>
    </source>
</reference>
<keyword evidence="3" id="KW-1185">Reference proteome</keyword>
<dbReference type="PANTHER" id="PTHR16128">
    <property type="entry name" value="FAD/NAD(P)-BINDING OXIDOREDUCTASE FAMILY PROTEIN"/>
    <property type="match status" value="1"/>
</dbReference>
<proteinExistence type="predicted"/>
<dbReference type="InterPro" id="IPR002937">
    <property type="entry name" value="Amino_oxidase"/>
</dbReference>
<name>A0A2K3V250_9DEIO</name>
<gene>
    <name evidence="2" type="ORF">CVO96_04135</name>
</gene>
<evidence type="ECO:0000313" key="3">
    <source>
        <dbReference type="Proteomes" id="UP000236379"/>
    </source>
</evidence>
<dbReference type="Pfam" id="PF01593">
    <property type="entry name" value="Amino_oxidase"/>
    <property type="match status" value="1"/>
</dbReference>
<protein>
    <submittedName>
        <fullName evidence="2">FAD-binding dehydrogenase</fullName>
    </submittedName>
</protein>
<dbReference type="AlphaFoldDB" id="A0A2K3V250"/>
<evidence type="ECO:0000259" key="1">
    <source>
        <dbReference type="Pfam" id="PF01593"/>
    </source>
</evidence>
<dbReference type="Gene3D" id="3.50.50.60">
    <property type="entry name" value="FAD/NAD(P)-binding domain"/>
    <property type="match status" value="1"/>
</dbReference>
<dbReference type="InterPro" id="IPR036188">
    <property type="entry name" value="FAD/NAD-bd_sf"/>
</dbReference>
<comment type="caution">
    <text evidence="2">The sequence shown here is derived from an EMBL/GenBank/DDBJ whole genome shotgun (WGS) entry which is preliminary data.</text>
</comment>
<dbReference type="SUPFAM" id="SSF51905">
    <property type="entry name" value="FAD/NAD(P)-binding domain"/>
    <property type="match status" value="1"/>
</dbReference>
<accession>A0A2K3V250</accession>
<dbReference type="OrthoDB" id="5792777at2"/>
<dbReference type="EMBL" id="PPPD01000001">
    <property type="protein sequence ID" value="PNY82858.1"/>
    <property type="molecule type" value="Genomic_DNA"/>
</dbReference>
<dbReference type="GO" id="GO:0016491">
    <property type="term" value="F:oxidoreductase activity"/>
    <property type="evidence" value="ECO:0007669"/>
    <property type="project" value="InterPro"/>
</dbReference>
<feature type="domain" description="Amine oxidase" evidence="1">
    <location>
        <begin position="83"/>
        <end position="280"/>
    </location>
</feature>
<organism evidence="2 3">
    <name type="scientific">Deinococcus koreensis</name>
    <dbReference type="NCBI Taxonomy" id="2054903"/>
    <lineage>
        <taxon>Bacteria</taxon>
        <taxon>Thermotogati</taxon>
        <taxon>Deinococcota</taxon>
        <taxon>Deinococci</taxon>
        <taxon>Deinococcales</taxon>
        <taxon>Deinococcaceae</taxon>
        <taxon>Deinococcus</taxon>
    </lineage>
</organism>
<dbReference type="Gene3D" id="3.90.660.10">
    <property type="match status" value="1"/>
</dbReference>
<dbReference type="Pfam" id="PF13450">
    <property type="entry name" value="NAD_binding_8"/>
    <property type="match status" value="1"/>
</dbReference>
<evidence type="ECO:0000313" key="2">
    <source>
        <dbReference type="EMBL" id="PNY82858.1"/>
    </source>
</evidence>